<dbReference type="OrthoDB" id="985898at2759"/>
<evidence type="ECO:0000313" key="2">
    <source>
        <dbReference type="Proteomes" id="UP000631114"/>
    </source>
</evidence>
<proteinExistence type="predicted"/>
<gene>
    <name evidence="1" type="ORF">IFM89_006914</name>
</gene>
<dbReference type="AlphaFoldDB" id="A0A835LKM7"/>
<reference evidence="1 2" key="1">
    <citation type="submission" date="2020-10" db="EMBL/GenBank/DDBJ databases">
        <title>The Coptis chinensis genome and diversification of protoberbering-type alkaloids.</title>
        <authorList>
            <person name="Wang B."/>
            <person name="Shu S."/>
            <person name="Song C."/>
            <person name="Liu Y."/>
        </authorList>
    </citation>
    <scope>NUCLEOTIDE SEQUENCE [LARGE SCALE GENOMIC DNA]</scope>
    <source>
        <strain evidence="1">HL-2020</strain>
        <tissue evidence="1">Leaf</tissue>
    </source>
</reference>
<keyword evidence="2" id="KW-1185">Reference proteome</keyword>
<dbReference type="PANTHER" id="PTHR31509">
    <property type="entry name" value="BPS1-LIKE PROTEIN"/>
    <property type="match status" value="1"/>
</dbReference>
<dbReference type="EMBL" id="JADFTS010000007">
    <property type="protein sequence ID" value="KAF9595987.1"/>
    <property type="molecule type" value="Genomic_DNA"/>
</dbReference>
<sequence length="301" mass="33934">MVMLFQRFGNHTLKTSSKMQSSEALSASLHAFESDILNYLFQISLHSKPGVDTYSFSWIQKCLRVLPNIDKAFAKFIADIDYPITEWKSFRVEEYMKDNITLLDHLNGISSSISHMGQACMKLLHALSLVEASPIMLKKLEAILPWCSNKKVEDQEEGKVSSGKDLVLHQALLVRKRVKNWICRIIDSSIRGDTAQSCLVMNSECGGLYNSSLGSLQSGVCEEMKRKTVVKEVVEINNGVVRLQAAAAKEGRHGDEPKELRERVEVLGKLLEGVKEDVNKLFAEALVRRNELLDSLEHRKE</sequence>
<evidence type="ECO:0000313" key="1">
    <source>
        <dbReference type="EMBL" id="KAF9595987.1"/>
    </source>
</evidence>
<comment type="caution">
    <text evidence="1">The sequence shown here is derived from an EMBL/GenBank/DDBJ whole genome shotgun (WGS) entry which is preliminary data.</text>
</comment>
<protein>
    <submittedName>
        <fullName evidence="1">Uncharacterized protein</fullName>
    </submittedName>
</protein>
<accession>A0A835LKM7</accession>
<dbReference type="Proteomes" id="UP000631114">
    <property type="component" value="Unassembled WGS sequence"/>
</dbReference>
<name>A0A835LKM7_9MAGN</name>
<organism evidence="1 2">
    <name type="scientific">Coptis chinensis</name>
    <dbReference type="NCBI Taxonomy" id="261450"/>
    <lineage>
        <taxon>Eukaryota</taxon>
        <taxon>Viridiplantae</taxon>
        <taxon>Streptophyta</taxon>
        <taxon>Embryophyta</taxon>
        <taxon>Tracheophyta</taxon>
        <taxon>Spermatophyta</taxon>
        <taxon>Magnoliopsida</taxon>
        <taxon>Ranunculales</taxon>
        <taxon>Ranunculaceae</taxon>
        <taxon>Coptidoideae</taxon>
        <taxon>Coptis</taxon>
    </lineage>
</organism>